<comment type="similarity">
    <text evidence="2">Belongs to the autoinducer-2 exporter (AI-2E) (TC 2.A.86) family.</text>
</comment>
<dbReference type="Pfam" id="PF01594">
    <property type="entry name" value="AI-2E_transport"/>
    <property type="match status" value="1"/>
</dbReference>
<gene>
    <name evidence="9" type="ORF">M998_0050</name>
</gene>
<accession>A0A1B7K416</accession>
<feature type="transmembrane region" description="Helical" evidence="8">
    <location>
        <begin position="20"/>
        <end position="52"/>
    </location>
</feature>
<protein>
    <submittedName>
        <fullName evidence="9">Putative permease</fullName>
    </submittedName>
</protein>
<dbReference type="RefSeq" id="WP_068444443.1">
    <property type="nucleotide sequence ID" value="NZ_LXEW01000003.1"/>
</dbReference>
<feature type="transmembrane region" description="Helical" evidence="8">
    <location>
        <begin position="282"/>
        <end position="301"/>
    </location>
</feature>
<evidence type="ECO:0000256" key="8">
    <source>
        <dbReference type="SAM" id="Phobius"/>
    </source>
</evidence>
<feature type="transmembrane region" description="Helical" evidence="8">
    <location>
        <begin position="64"/>
        <end position="89"/>
    </location>
</feature>
<dbReference type="EMBL" id="LXEW01000003">
    <property type="protein sequence ID" value="OAT54901.1"/>
    <property type="molecule type" value="Genomic_DNA"/>
</dbReference>
<evidence type="ECO:0000256" key="4">
    <source>
        <dbReference type="ARBA" id="ARBA00022475"/>
    </source>
</evidence>
<evidence type="ECO:0000313" key="9">
    <source>
        <dbReference type="EMBL" id="OAT54901.1"/>
    </source>
</evidence>
<reference evidence="9 10" key="1">
    <citation type="submission" date="2016-04" db="EMBL/GenBank/DDBJ databases">
        <title>ATOL: Assembling a taxonomically balanced genome-scale reconstruction of the evolutionary history of the Enterobacteriaceae.</title>
        <authorList>
            <person name="Plunkett G.III."/>
            <person name="Neeno-Eckwall E.C."/>
            <person name="Glasner J.D."/>
            <person name="Perna N.T."/>
        </authorList>
    </citation>
    <scope>NUCLEOTIDE SEQUENCE [LARGE SCALE GENOMIC DNA]</scope>
    <source>
        <strain evidence="9 10">ATCC 35613</strain>
    </source>
</reference>
<dbReference type="PANTHER" id="PTHR21716">
    <property type="entry name" value="TRANSMEMBRANE PROTEIN"/>
    <property type="match status" value="1"/>
</dbReference>
<evidence type="ECO:0000313" key="10">
    <source>
        <dbReference type="Proteomes" id="UP000078224"/>
    </source>
</evidence>
<keyword evidence="6 8" id="KW-1133">Transmembrane helix</keyword>
<dbReference type="PATRIC" id="fig|1354272.4.peg.54"/>
<feature type="transmembrane region" description="Helical" evidence="8">
    <location>
        <begin position="156"/>
        <end position="177"/>
    </location>
</feature>
<keyword evidence="3" id="KW-0813">Transport</keyword>
<dbReference type="OrthoDB" id="5562213at2"/>
<evidence type="ECO:0000256" key="5">
    <source>
        <dbReference type="ARBA" id="ARBA00022692"/>
    </source>
</evidence>
<sequence length="365" mass="40600">MLELFLQWYRRRFADPQAVALFTLLVIGFLILFFFSSILAPLLVAIALAYLLEWPTHLLERIGLSRVVAVSIILTLFAGISAMVILFIAPTAWQQGINLVVDLPTMVNHFNEFAKKLPEQYPALVDVGIVDMMADNLRNRLSGVADSVVKASVASLIGMFTLAIYLVLVPLMMFFLLKDKEKIGKSFLKLLPKNRLLVSKVWLEMNQQITNYLRGKVTEMVIVGVCTYLCFAYFDLRYAVLLSVLVGISVLIPYIGAVAATIPVVLVALFQWGIGSDFWTLIIVYLVIQGLDSNIVVPLLFSEAVNLHPLVIILSVVIFGGLWGFWGVFFAIPLATLIKAVINAWPQDVTDTESIESLEKSGKSE</sequence>
<evidence type="ECO:0000256" key="2">
    <source>
        <dbReference type="ARBA" id="ARBA00009773"/>
    </source>
</evidence>
<evidence type="ECO:0000256" key="7">
    <source>
        <dbReference type="ARBA" id="ARBA00023136"/>
    </source>
</evidence>
<organism evidence="9 10">
    <name type="scientific">Providencia heimbachae ATCC 35613</name>
    <dbReference type="NCBI Taxonomy" id="1354272"/>
    <lineage>
        <taxon>Bacteria</taxon>
        <taxon>Pseudomonadati</taxon>
        <taxon>Pseudomonadota</taxon>
        <taxon>Gammaproteobacteria</taxon>
        <taxon>Enterobacterales</taxon>
        <taxon>Morganellaceae</taxon>
        <taxon>Providencia</taxon>
    </lineage>
</organism>
<dbReference type="PANTHER" id="PTHR21716:SF53">
    <property type="entry name" value="PERMEASE PERM-RELATED"/>
    <property type="match status" value="1"/>
</dbReference>
<feature type="transmembrane region" description="Helical" evidence="8">
    <location>
        <begin position="307"/>
        <end position="332"/>
    </location>
</feature>
<proteinExistence type="inferred from homology"/>
<name>A0A1B7K416_9GAMM</name>
<keyword evidence="10" id="KW-1185">Reference proteome</keyword>
<dbReference type="AlphaFoldDB" id="A0A1B7K416"/>
<dbReference type="Proteomes" id="UP000078224">
    <property type="component" value="Unassembled WGS sequence"/>
</dbReference>
<evidence type="ECO:0000256" key="3">
    <source>
        <dbReference type="ARBA" id="ARBA00022448"/>
    </source>
</evidence>
<dbReference type="InterPro" id="IPR002549">
    <property type="entry name" value="AI-2E-like"/>
</dbReference>
<keyword evidence="5 8" id="KW-0812">Transmembrane</keyword>
<evidence type="ECO:0000256" key="1">
    <source>
        <dbReference type="ARBA" id="ARBA00004651"/>
    </source>
</evidence>
<feature type="transmembrane region" description="Helical" evidence="8">
    <location>
        <begin position="217"/>
        <end position="234"/>
    </location>
</feature>
<keyword evidence="7 8" id="KW-0472">Membrane</keyword>
<comment type="caution">
    <text evidence="9">The sequence shown here is derived from an EMBL/GenBank/DDBJ whole genome shotgun (WGS) entry which is preliminary data.</text>
</comment>
<evidence type="ECO:0000256" key="6">
    <source>
        <dbReference type="ARBA" id="ARBA00022989"/>
    </source>
</evidence>
<keyword evidence="4" id="KW-1003">Cell membrane</keyword>
<comment type="subcellular location">
    <subcellularLocation>
        <location evidence="1">Cell membrane</location>
        <topology evidence="1">Multi-pass membrane protein</topology>
    </subcellularLocation>
</comment>
<feature type="transmembrane region" description="Helical" evidence="8">
    <location>
        <begin position="240"/>
        <end position="270"/>
    </location>
</feature>
<dbReference type="GO" id="GO:0055085">
    <property type="term" value="P:transmembrane transport"/>
    <property type="evidence" value="ECO:0007669"/>
    <property type="project" value="TreeGrafter"/>
</dbReference>
<dbReference type="GO" id="GO:0005886">
    <property type="term" value="C:plasma membrane"/>
    <property type="evidence" value="ECO:0007669"/>
    <property type="project" value="UniProtKB-SubCell"/>
</dbReference>